<comment type="function">
    <text evidence="2 7">Hydrolysis of 6-phosphogluconolactone to 6-phosphogluconate.</text>
</comment>
<dbReference type="EMBL" id="AGWX01000001">
    <property type="protein sequence ID" value="EKS41427.1"/>
    <property type="molecule type" value="Genomic_DNA"/>
</dbReference>
<dbReference type="GO" id="GO:0006098">
    <property type="term" value="P:pentose-phosphate shunt"/>
    <property type="evidence" value="ECO:0007669"/>
    <property type="project" value="UniProtKB-UniPathway"/>
</dbReference>
<protein>
    <recommendedName>
        <fullName evidence="6 7">6-phosphogluconolactonase</fullName>
        <shortName evidence="7">6PGL</shortName>
        <ecNumber evidence="5 7">3.1.1.31</ecNumber>
    </recommendedName>
</protein>
<dbReference type="PANTHER" id="PTHR11054:SF0">
    <property type="entry name" value="6-PHOSPHOGLUCONOLACTONASE"/>
    <property type="match status" value="1"/>
</dbReference>
<dbReference type="HOGENOM" id="CLU_053947_2_0_5"/>
<dbReference type="RefSeq" id="WP_006019226.1">
    <property type="nucleotide sequence ID" value="NZ_KB375282.1"/>
</dbReference>
<comment type="caution">
    <text evidence="9">The sequence shown here is derived from an EMBL/GenBank/DDBJ whole genome shotgun (WGS) entry which is preliminary data.</text>
</comment>
<dbReference type="Pfam" id="PF01182">
    <property type="entry name" value="Glucosamine_iso"/>
    <property type="match status" value="1"/>
</dbReference>
<dbReference type="InterPro" id="IPR037171">
    <property type="entry name" value="NagB/RpiA_transferase-like"/>
</dbReference>
<evidence type="ECO:0000256" key="1">
    <source>
        <dbReference type="ARBA" id="ARBA00000832"/>
    </source>
</evidence>
<dbReference type="PATRIC" id="fig|883078.3.peg.544"/>
<dbReference type="Proteomes" id="UP000001096">
    <property type="component" value="Unassembled WGS sequence"/>
</dbReference>
<dbReference type="GO" id="GO:0017057">
    <property type="term" value="F:6-phosphogluconolactonase activity"/>
    <property type="evidence" value="ECO:0007669"/>
    <property type="project" value="UniProtKB-UniRule"/>
</dbReference>
<evidence type="ECO:0000256" key="7">
    <source>
        <dbReference type="RuleBase" id="RU365095"/>
    </source>
</evidence>
<evidence type="ECO:0000256" key="5">
    <source>
        <dbReference type="ARBA" id="ARBA00013198"/>
    </source>
</evidence>
<dbReference type="InterPro" id="IPR005900">
    <property type="entry name" value="6-phosphogluconolactonase_DevB"/>
</dbReference>
<dbReference type="UniPathway" id="UPA00115">
    <property type="reaction ID" value="UER00409"/>
</dbReference>
<dbReference type="InterPro" id="IPR039104">
    <property type="entry name" value="6PGL"/>
</dbReference>
<feature type="domain" description="Glucosamine/galactosamine-6-phosphate isomerase" evidence="8">
    <location>
        <begin position="14"/>
        <end position="235"/>
    </location>
</feature>
<dbReference type="SUPFAM" id="SSF100950">
    <property type="entry name" value="NagB/RpiA/CoA transferase-like"/>
    <property type="match status" value="1"/>
</dbReference>
<evidence type="ECO:0000256" key="4">
    <source>
        <dbReference type="ARBA" id="ARBA00010662"/>
    </source>
</evidence>
<dbReference type="CDD" id="cd01400">
    <property type="entry name" value="6PGL"/>
    <property type="match status" value="1"/>
</dbReference>
<organism evidence="9 10">
    <name type="scientific">Afipia broomeae ATCC 49717</name>
    <dbReference type="NCBI Taxonomy" id="883078"/>
    <lineage>
        <taxon>Bacteria</taxon>
        <taxon>Pseudomonadati</taxon>
        <taxon>Pseudomonadota</taxon>
        <taxon>Alphaproteobacteria</taxon>
        <taxon>Hyphomicrobiales</taxon>
        <taxon>Nitrobacteraceae</taxon>
        <taxon>Afipia</taxon>
    </lineage>
</organism>
<evidence type="ECO:0000313" key="9">
    <source>
        <dbReference type="EMBL" id="EKS41427.1"/>
    </source>
</evidence>
<accession>K8PFL5</accession>
<sequence>MSTLAQKREIIVVPDPETLAETAAQRLIAHIAANPQRPAICLTGGSTPQRLYELLAASPWRERIPWERVHWFMSDDRFVSYDDPLSNIGMARKAFLDACAPTENIHTIPTDKKTPDEAAYLYEQELHIFHPSPLDEDSPLFDLVLMGVGPDGHTASLFPAFPALNEHGKWAIGVPRANVAPFVPRVSLTLPCLASTREMLFLVSGRDKKDILGRVLAGEDLPATRARSEHGKTIWLIDKAAAPYEDKDASAR</sequence>
<comment type="similarity">
    <text evidence="4 7">Belongs to the glucosamine/galactosamine-6-phosphate isomerase family. 6-phosphogluconolactonase subfamily.</text>
</comment>
<evidence type="ECO:0000256" key="2">
    <source>
        <dbReference type="ARBA" id="ARBA00002681"/>
    </source>
</evidence>
<name>K8PFL5_9BRAD</name>
<gene>
    <name evidence="7" type="primary">pgl</name>
    <name evidence="9" type="ORF">HMPREF9695_00519</name>
</gene>
<dbReference type="Gene3D" id="3.40.50.1360">
    <property type="match status" value="1"/>
</dbReference>
<comment type="catalytic activity">
    <reaction evidence="1 7">
        <text>6-phospho-D-glucono-1,5-lactone + H2O = 6-phospho-D-gluconate + H(+)</text>
        <dbReference type="Rhea" id="RHEA:12556"/>
        <dbReference type="ChEBI" id="CHEBI:15377"/>
        <dbReference type="ChEBI" id="CHEBI:15378"/>
        <dbReference type="ChEBI" id="CHEBI:57955"/>
        <dbReference type="ChEBI" id="CHEBI:58759"/>
        <dbReference type="EC" id="3.1.1.31"/>
    </reaction>
</comment>
<evidence type="ECO:0000313" key="10">
    <source>
        <dbReference type="Proteomes" id="UP000001096"/>
    </source>
</evidence>
<dbReference type="GO" id="GO:0005975">
    <property type="term" value="P:carbohydrate metabolic process"/>
    <property type="evidence" value="ECO:0007669"/>
    <property type="project" value="UniProtKB-UniRule"/>
</dbReference>
<evidence type="ECO:0000256" key="6">
    <source>
        <dbReference type="ARBA" id="ARBA00020337"/>
    </source>
</evidence>
<proteinExistence type="inferred from homology"/>
<dbReference type="PANTHER" id="PTHR11054">
    <property type="entry name" value="6-PHOSPHOGLUCONOLACTONASE"/>
    <property type="match status" value="1"/>
</dbReference>
<reference evidence="9 10" key="1">
    <citation type="submission" date="2012-04" db="EMBL/GenBank/DDBJ databases">
        <title>The Genome Sequence of Afipia broomeae ATCC 49717.</title>
        <authorList>
            <consortium name="The Broad Institute Genome Sequencing Platform"/>
            <person name="Earl A."/>
            <person name="Ward D."/>
            <person name="Feldgarden M."/>
            <person name="Gevers D."/>
            <person name="Huys G."/>
            <person name="Walker B."/>
            <person name="Young S.K."/>
            <person name="Zeng Q."/>
            <person name="Gargeya S."/>
            <person name="Fitzgerald M."/>
            <person name="Haas B."/>
            <person name="Abouelleil A."/>
            <person name="Alvarado L."/>
            <person name="Arachchi H.M."/>
            <person name="Berlin A."/>
            <person name="Chapman S.B."/>
            <person name="Goldberg J."/>
            <person name="Griggs A."/>
            <person name="Gujja S."/>
            <person name="Hansen M."/>
            <person name="Howarth C."/>
            <person name="Imamovic A."/>
            <person name="Larimer J."/>
            <person name="McCowen C."/>
            <person name="Montmayeur A."/>
            <person name="Murphy C."/>
            <person name="Neiman D."/>
            <person name="Pearson M."/>
            <person name="Priest M."/>
            <person name="Roberts A."/>
            <person name="Saif S."/>
            <person name="Shea T."/>
            <person name="Sisk P."/>
            <person name="Sykes S."/>
            <person name="Wortman J."/>
            <person name="Nusbaum C."/>
            <person name="Birren B."/>
        </authorList>
    </citation>
    <scope>NUCLEOTIDE SEQUENCE [LARGE SCALE GENOMIC DNA]</scope>
    <source>
        <strain evidence="9 10">ATCC 49717</strain>
    </source>
</reference>
<dbReference type="InterPro" id="IPR006148">
    <property type="entry name" value="Glc/Gal-6P_isomerase"/>
</dbReference>
<dbReference type="eggNOG" id="COG0363">
    <property type="taxonomic scope" value="Bacteria"/>
</dbReference>
<dbReference type="NCBIfam" id="TIGR01198">
    <property type="entry name" value="pgl"/>
    <property type="match status" value="1"/>
</dbReference>
<dbReference type="AlphaFoldDB" id="K8PFL5"/>
<dbReference type="EC" id="3.1.1.31" evidence="5 7"/>
<evidence type="ECO:0000259" key="8">
    <source>
        <dbReference type="Pfam" id="PF01182"/>
    </source>
</evidence>
<keyword evidence="7" id="KW-0378">Hydrolase</keyword>
<evidence type="ECO:0000256" key="3">
    <source>
        <dbReference type="ARBA" id="ARBA00004961"/>
    </source>
</evidence>
<comment type="pathway">
    <text evidence="3 7">Carbohydrate degradation; pentose phosphate pathway; D-ribulose 5-phosphate from D-glucose 6-phosphate (oxidative stage): step 2/3.</text>
</comment>
<keyword evidence="10" id="KW-1185">Reference proteome</keyword>